<accession>A0A078HJM8</accession>
<dbReference type="PROSITE" id="PS50891">
    <property type="entry name" value="LOB"/>
    <property type="match status" value="1"/>
</dbReference>
<dbReference type="GO" id="GO:0009755">
    <property type="term" value="P:hormone-mediated signaling pathway"/>
    <property type="evidence" value="ECO:0000318"/>
    <property type="project" value="GO_Central"/>
</dbReference>
<evidence type="ECO:0000313" key="4">
    <source>
        <dbReference type="Proteomes" id="UP000028999"/>
    </source>
</evidence>
<protein>
    <submittedName>
        <fullName evidence="3">BnaA04g26160D protein</fullName>
    </submittedName>
</protein>
<dbReference type="Pfam" id="PF03195">
    <property type="entry name" value="LOB"/>
    <property type="match status" value="1"/>
</dbReference>
<dbReference type="Proteomes" id="UP000028999">
    <property type="component" value="Unassembled WGS sequence"/>
</dbReference>
<feature type="domain" description="LOB" evidence="2">
    <location>
        <begin position="27"/>
        <end position="129"/>
    </location>
</feature>
<dbReference type="AlphaFoldDB" id="A0A078HJM8"/>
<dbReference type="OMA" id="ITDLCNV"/>
<name>A0A078HJM8_BRANA</name>
<dbReference type="Gramene" id="CDY37038">
    <property type="protein sequence ID" value="CDY37038"/>
    <property type="gene ID" value="GSBRNA2T00063245001"/>
</dbReference>
<dbReference type="GO" id="GO:0005634">
    <property type="term" value="C:nucleus"/>
    <property type="evidence" value="ECO:0000318"/>
    <property type="project" value="GO_Central"/>
</dbReference>
<proteinExistence type="inferred from homology"/>
<dbReference type="EMBL" id="LK032390">
    <property type="protein sequence ID" value="CDY37038.1"/>
    <property type="molecule type" value="Genomic_DNA"/>
</dbReference>
<evidence type="ECO:0000313" key="3">
    <source>
        <dbReference type="EMBL" id="CDY37038.1"/>
    </source>
</evidence>
<comment type="similarity">
    <text evidence="1">Belongs to the LOB domain-containing protein family.</text>
</comment>
<dbReference type="PANTHER" id="PTHR31529:SF39">
    <property type="entry name" value="LOB DOMAIN-CONTAINING PROTEIN"/>
    <property type="match status" value="1"/>
</dbReference>
<dbReference type="STRING" id="3708.A0A078HJM8"/>
<dbReference type="PANTHER" id="PTHR31529">
    <property type="entry name" value="LOB DOMAIN CONTAINING PROTEIN"/>
    <property type="match status" value="1"/>
</dbReference>
<gene>
    <name evidence="3" type="primary">BnaA04g26160D</name>
    <name evidence="3" type="ORF">GSBRNA2T00063245001</name>
</gene>
<organism evidence="3 4">
    <name type="scientific">Brassica napus</name>
    <name type="common">Rape</name>
    <dbReference type="NCBI Taxonomy" id="3708"/>
    <lineage>
        <taxon>Eukaryota</taxon>
        <taxon>Viridiplantae</taxon>
        <taxon>Streptophyta</taxon>
        <taxon>Embryophyta</taxon>
        <taxon>Tracheophyta</taxon>
        <taxon>Spermatophyta</taxon>
        <taxon>Magnoliopsida</taxon>
        <taxon>eudicotyledons</taxon>
        <taxon>Gunneridae</taxon>
        <taxon>Pentapetalae</taxon>
        <taxon>rosids</taxon>
        <taxon>malvids</taxon>
        <taxon>Brassicales</taxon>
        <taxon>Brassicaceae</taxon>
        <taxon>Brassiceae</taxon>
        <taxon>Brassica</taxon>
    </lineage>
</organism>
<reference evidence="3 4" key="1">
    <citation type="journal article" date="2014" name="Science">
        <title>Plant genetics. Early allopolyploid evolution in the post-Neolithic Brassica napus oilseed genome.</title>
        <authorList>
            <person name="Chalhoub B."/>
            <person name="Denoeud F."/>
            <person name="Liu S."/>
            <person name="Parkin I.A."/>
            <person name="Tang H."/>
            <person name="Wang X."/>
            <person name="Chiquet J."/>
            <person name="Belcram H."/>
            <person name="Tong C."/>
            <person name="Samans B."/>
            <person name="Correa M."/>
            <person name="Da Silva C."/>
            <person name="Just J."/>
            <person name="Falentin C."/>
            <person name="Koh C.S."/>
            <person name="Le Clainche I."/>
            <person name="Bernard M."/>
            <person name="Bento P."/>
            <person name="Noel B."/>
            <person name="Labadie K."/>
            <person name="Alberti A."/>
            <person name="Charles M."/>
            <person name="Arnaud D."/>
            <person name="Guo H."/>
            <person name="Daviaud C."/>
            <person name="Alamery S."/>
            <person name="Jabbari K."/>
            <person name="Zhao M."/>
            <person name="Edger P.P."/>
            <person name="Chelaifa H."/>
            <person name="Tack D."/>
            <person name="Lassalle G."/>
            <person name="Mestiri I."/>
            <person name="Schnel N."/>
            <person name="Le Paslier M.C."/>
            <person name="Fan G."/>
            <person name="Renault V."/>
            <person name="Bayer P.E."/>
            <person name="Golicz A.A."/>
            <person name="Manoli S."/>
            <person name="Lee T.H."/>
            <person name="Thi V.H."/>
            <person name="Chalabi S."/>
            <person name="Hu Q."/>
            <person name="Fan C."/>
            <person name="Tollenaere R."/>
            <person name="Lu Y."/>
            <person name="Battail C."/>
            <person name="Shen J."/>
            <person name="Sidebottom C.H."/>
            <person name="Wang X."/>
            <person name="Canaguier A."/>
            <person name="Chauveau A."/>
            <person name="Berard A."/>
            <person name="Deniot G."/>
            <person name="Guan M."/>
            <person name="Liu Z."/>
            <person name="Sun F."/>
            <person name="Lim Y.P."/>
            <person name="Lyons E."/>
            <person name="Town C.D."/>
            <person name="Bancroft I."/>
            <person name="Wang X."/>
            <person name="Meng J."/>
            <person name="Ma J."/>
            <person name="Pires J.C."/>
            <person name="King G.J."/>
            <person name="Brunel D."/>
            <person name="Delourme R."/>
            <person name="Renard M."/>
            <person name="Aury J.M."/>
            <person name="Adams K.L."/>
            <person name="Batley J."/>
            <person name="Snowdon R.J."/>
            <person name="Tost J."/>
            <person name="Edwards D."/>
            <person name="Zhou Y."/>
            <person name="Hua W."/>
            <person name="Sharpe A.G."/>
            <person name="Paterson A.H."/>
            <person name="Guan C."/>
            <person name="Wincker P."/>
        </authorList>
    </citation>
    <scope>NUCLEOTIDE SEQUENCE [LARGE SCALE GENOMIC DNA]</scope>
    <source>
        <strain evidence="4">cv. Darmor-bzh</strain>
    </source>
</reference>
<evidence type="ECO:0000259" key="2">
    <source>
        <dbReference type="PROSITE" id="PS50891"/>
    </source>
</evidence>
<sequence>MTILVHRLRYMMTTNLNGGGRGGGGEGPCGACKFLRRKCVRGCVFAPYFDAEQGTASFAAIHKVFGASNTSKMLLRLPLHKRLDAVATLGYEALARVRDPVYGCVGHLFSLQHQVMNLQAEIAHVQARLSMFQRFYLVPPQQMQQPPFDLAYNNEYPMEPTNLDVGWEEEQLPQAVRL</sequence>
<dbReference type="PaxDb" id="3708-A0A078HJM8"/>
<evidence type="ECO:0000256" key="1">
    <source>
        <dbReference type="ARBA" id="ARBA00005474"/>
    </source>
</evidence>
<keyword evidence="4" id="KW-1185">Reference proteome</keyword>
<dbReference type="SMR" id="A0A078HJM8"/>
<dbReference type="GO" id="GO:0045893">
    <property type="term" value="P:positive regulation of DNA-templated transcription"/>
    <property type="evidence" value="ECO:0000318"/>
    <property type="project" value="GO_Central"/>
</dbReference>
<dbReference type="InterPro" id="IPR004883">
    <property type="entry name" value="LOB"/>
</dbReference>